<feature type="domain" description="Glycosyl transferase family 1" evidence="1">
    <location>
        <begin position="214"/>
        <end position="376"/>
    </location>
</feature>
<dbReference type="EMBL" id="JAQQXP010000001">
    <property type="protein sequence ID" value="MDC8830331.1"/>
    <property type="molecule type" value="Genomic_DNA"/>
</dbReference>
<dbReference type="Pfam" id="PF13439">
    <property type="entry name" value="Glyco_transf_4"/>
    <property type="match status" value="1"/>
</dbReference>
<dbReference type="CDD" id="cd03798">
    <property type="entry name" value="GT4_WlbH-like"/>
    <property type="match status" value="1"/>
</dbReference>
<dbReference type="SUPFAM" id="SSF53756">
    <property type="entry name" value="UDP-Glycosyltransferase/glycogen phosphorylase"/>
    <property type="match status" value="1"/>
</dbReference>
<reference evidence="3 4" key="1">
    <citation type="submission" date="2022-10" db="EMBL/GenBank/DDBJ databases">
        <title>Alteromonas sp. chi3 Genome sequencing.</title>
        <authorList>
            <person name="Park S."/>
        </authorList>
    </citation>
    <scope>NUCLEOTIDE SEQUENCE [LARGE SCALE GENOMIC DNA]</scope>
    <source>
        <strain evidence="4">chi3</strain>
    </source>
</reference>
<sequence>MQTKTINMVTISSLFPNSNDPKHGIFVKTRLKHYLASYPGVKAVVIAPIPWFPFKHKMFGEYAKYAGVPECEVIDGITVFHPRYLVVPKIGMYLTPETMQWAIKRTLRKLIKNQSVDVIDGHYFYPDGVAICQVAEEFNIPFTCTARGTDINLVPQYPKAREMLKPVFAKAAHMMTVCAALKDEMLSLGVADERITVLRNGVDLTLFECADDTQQLKQKQAHQINGQLILSVGWLIERKGHYLIIEALKQLPDVHLVVAGDGPDWQKLQSLAKSCQVEERVTFIGAVDQKTLNQWMMAADALVLASSREGWANVLLESMASGTPVVATKVWGTPEVVQPASQGVLVERTVDDIARGIRHLLSSHIDRKAVRQYAEQFSWRDTCTGMHKIFSEIVDASHRDERKQ</sequence>
<dbReference type="PANTHER" id="PTHR45947">
    <property type="entry name" value="SULFOQUINOVOSYL TRANSFERASE SQD2"/>
    <property type="match status" value="1"/>
</dbReference>
<proteinExistence type="predicted"/>
<evidence type="ECO:0000259" key="2">
    <source>
        <dbReference type="Pfam" id="PF13439"/>
    </source>
</evidence>
<dbReference type="Pfam" id="PF00534">
    <property type="entry name" value="Glycos_transf_1"/>
    <property type="match status" value="1"/>
</dbReference>
<protein>
    <submittedName>
        <fullName evidence="3">Glycosyltransferase family 4 protein</fullName>
    </submittedName>
</protein>
<evidence type="ECO:0000313" key="4">
    <source>
        <dbReference type="Proteomes" id="UP001218788"/>
    </source>
</evidence>
<accession>A0ABT5L1Q5</accession>
<feature type="domain" description="Glycosyltransferase subfamily 4-like N-terminal" evidence="2">
    <location>
        <begin position="98"/>
        <end position="205"/>
    </location>
</feature>
<organism evidence="3 4">
    <name type="scientific">Alteromonas gilva</name>
    <dbReference type="NCBI Taxonomy" id="2987522"/>
    <lineage>
        <taxon>Bacteria</taxon>
        <taxon>Pseudomonadati</taxon>
        <taxon>Pseudomonadota</taxon>
        <taxon>Gammaproteobacteria</taxon>
        <taxon>Alteromonadales</taxon>
        <taxon>Alteromonadaceae</taxon>
        <taxon>Alteromonas/Salinimonas group</taxon>
        <taxon>Alteromonas</taxon>
    </lineage>
</organism>
<comment type="caution">
    <text evidence="3">The sequence shown here is derived from an EMBL/GenBank/DDBJ whole genome shotgun (WGS) entry which is preliminary data.</text>
</comment>
<dbReference type="InterPro" id="IPR050194">
    <property type="entry name" value="Glycosyltransferase_grp1"/>
</dbReference>
<dbReference type="PANTHER" id="PTHR45947:SF15">
    <property type="entry name" value="TEICHURONIC ACID BIOSYNTHESIS GLYCOSYLTRANSFERASE TUAC-RELATED"/>
    <property type="match status" value="1"/>
</dbReference>
<dbReference type="Gene3D" id="3.40.50.2000">
    <property type="entry name" value="Glycogen Phosphorylase B"/>
    <property type="match status" value="2"/>
</dbReference>
<gene>
    <name evidence="3" type="ORF">OIK42_06085</name>
</gene>
<name>A0ABT5L1Q5_9ALTE</name>
<evidence type="ECO:0000313" key="3">
    <source>
        <dbReference type="EMBL" id="MDC8830331.1"/>
    </source>
</evidence>
<keyword evidence="4" id="KW-1185">Reference proteome</keyword>
<dbReference type="InterPro" id="IPR001296">
    <property type="entry name" value="Glyco_trans_1"/>
</dbReference>
<dbReference type="InterPro" id="IPR028098">
    <property type="entry name" value="Glyco_trans_4-like_N"/>
</dbReference>
<evidence type="ECO:0000259" key="1">
    <source>
        <dbReference type="Pfam" id="PF00534"/>
    </source>
</evidence>
<dbReference type="RefSeq" id="WP_273639088.1">
    <property type="nucleotide sequence ID" value="NZ_JAQQXP010000001.1"/>
</dbReference>
<dbReference type="Proteomes" id="UP001218788">
    <property type="component" value="Unassembled WGS sequence"/>
</dbReference>